<reference evidence="2 3" key="1">
    <citation type="submission" date="2019-03" db="EMBL/GenBank/DDBJ databases">
        <title>First draft genome of Liparis tanakae, snailfish: a comprehensive survey of snailfish specific genes.</title>
        <authorList>
            <person name="Kim W."/>
            <person name="Song I."/>
            <person name="Jeong J.-H."/>
            <person name="Kim D."/>
            <person name="Kim S."/>
            <person name="Ryu S."/>
            <person name="Song J.Y."/>
            <person name="Lee S.K."/>
        </authorList>
    </citation>
    <scope>NUCLEOTIDE SEQUENCE [LARGE SCALE GENOMIC DNA]</scope>
    <source>
        <tissue evidence="2">Muscle</tissue>
    </source>
</reference>
<keyword evidence="3" id="KW-1185">Reference proteome</keyword>
<evidence type="ECO:0000313" key="2">
    <source>
        <dbReference type="EMBL" id="TNN85208.1"/>
    </source>
</evidence>
<dbReference type="Proteomes" id="UP000314294">
    <property type="component" value="Unassembled WGS sequence"/>
</dbReference>
<sequence length="62" mass="6948">MKTEQRNVRPPDVKHRSRSSPSPGNCSSSSVSLPHCMACWEAREAVEASVVTELELRVRRVL</sequence>
<name>A0A4Z2J6D1_9TELE</name>
<feature type="region of interest" description="Disordered" evidence="1">
    <location>
        <begin position="1"/>
        <end position="32"/>
    </location>
</feature>
<feature type="compositionally biased region" description="Basic and acidic residues" evidence="1">
    <location>
        <begin position="1"/>
        <end position="14"/>
    </location>
</feature>
<dbReference type="EMBL" id="SRLO01000022">
    <property type="protein sequence ID" value="TNN85208.1"/>
    <property type="molecule type" value="Genomic_DNA"/>
</dbReference>
<dbReference type="AlphaFoldDB" id="A0A4Z2J6D1"/>
<comment type="caution">
    <text evidence="2">The sequence shown here is derived from an EMBL/GenBank/DDBJ whole genome shotgun (WGS) entry which is preliminary data.</text>
</comment>
<proteinExistence type="predicted"/>
<gene>
    <name evidence="2" type="ORF">EYF80_004558</name>
</gene>
<protein>
    <submittedName>
        <fullName evidence="2">Uncharacterized protein</fullName>
    </submittedName>
</protein>
<feature type="compositionally biased region" description="Low complexity" evidence="1">
    <location>
        <begin position="19"/>
        <end position="32"/>
    </location>
</feature>
<evidence type="ECO:0000256" key="1">
    <source>
        <dbReference type="SAM" id="MobiDB-lite"/>
    </source>
</evidence>
<organism evidence="2 3">
    <name type="scientific">Liparis tanakae</name>
    <name type="common">Tanaka's snailfish</name>
    <dbReference type="NCBI Taxonomy" id="230148"/>
    <lineage>
        <taxon>Eukaryota</taxon>
        <taxon>Metazoa</taxon>
        <taxon>Chordata</taxon>
        <taxon>Craniata</taxon>
        <taxon>Vertebrata</taxon>
        <taxon>Euteleostomi</taxon>
        <taxon>Actinopterygii</taxon>
        <taxon>Neopterygii</taxon>
        <taxon>Teleostei</taxon>
        <taxon>Neoteleostei</taxon>
        <taxon>Acanthomorphata</taxon>
        <taxon>Eupercaria</taxon>
        <taxon>Perciformes</taxon>
        <taxon>Cottioidei</taxon>
        <taxon>Cottales</taxon>
        <taxon>Liparidae</taxon>
        <taxon>Liparis</taxon>
    </lineage>
</organism>
<evidence type="ECO:0000313" key="3">
    <source>
        <dbReference type="Proteomes" id="UP000314294"/>
    </source>
</evidence>
<accession>A0A4Z2J6D1</accession>